<keyword evidence="3" id="KW-1185">Reference proteome</keyword>
<evidence type="ECO:0000313" key="3">
    <source>
        <dbReference type="Proteomes" id="UP000518266"/>
    </source>
</evidence>
<comment type="caution">
    <text evidence="2">The sequence shown here is derived from an EMBL/GenBank/DDBJ whole genome shotgun (WGS) entry which is preliminary data.</text>
</comment>
<dbReference type="OrthoDB" id="6022242at2759"/>
<dbReference type="Proteomes" id="UP000518266">
    <property type="component" value="Unassembled WGS sequence"/>
</dbReference>
<gene>
    <name evidence="2" type="ORF">F7725_013654</name>
</gene>
<organism evidence="2 3">
    <name type="scientific">Dissostichus mawsoni</name>
    <name type="common">Antarctic cod</name>
    <dbReference type="NCBI Taxonomy" id="36200"/>
    <lineage>
        <taxon>Eukaryota</taxon>
        <taxon>Metazoa</taxon>
        <taxon>Chordata</taxon>
        <taxon>Craniata</taxon>
        <taxon>Vertebrata</taxon>
        <taxon>Euteleostomi</taxon>
        <taxon>Actinopterygii</taxon>
        <taxon>Neopterygii</taxon>
        <taxon>Teleostei</taxon>
        <taxon>Neoteleostei</taxon>
        <taxon>Acanthomorphata</taxon>
        <taxon>Eupercaria</taxon>
        <taxon>Perciformes</taxon>
        <taxon>Notothenioidei</taxon>
        <taxon>Nototheniidae</taxon>
        <taxon>Dissostichus</taxon>
    </lineage>
</organism>
<dbReference type="AlphaFoldDB" id="A0A7J5YU05"/>
<dbReference type="EMBL" id="JAAKFY010000008">
    <property type="protein sequence ID" value="KAF3852966.1"/>
    <property type="molecule type" value="Genomic_DNA"/>
</dbReference>
<sequence length="127" mass="14818">MEQELRVTACTYTTILRVRCGICSGLSWRTPSFSSEDLSALLESPNTRPCRSDSEDLEEMERLRKEHIEALREIKRLQEQLGESHRVHHQTEEELSKVKQNLTFSQNLKFLLRILHKVAPPLPLSEY</sequence>
<evidence type="ECO:0000256" key="1">
    <source>
        <dbReference type="SAM" id="Coils"/>
    </source>
</evidence>
<protein>
    <submittedName>
        <fullName evidence="2">Uncharacterized protein</fullName>
    </submittedName>
</protein>
<evidence type="ECO:0000313" key="2">
    <source>
        <dbReference type="EMBL" id="KAF3852966.1"/>
    </source>
</evidence>
<name>A0A7J5YU05_DISMA</name>
<proteinExistence type="predicted"/>
<keyword evidence="1" id="KW-0175">Coiled coil</keyword>
<accession>A0A7J5YU05</accession>
<reference evidence="2 3" key="1">
    <citation type="submission" date="2020-03" db="EMBL/GenBank/DDBJ databases">
        <title>Dissostichus mawsoni Genome sequencing and assembly.</title>
        <authorList>
            <person name="Park H."/>
        </authorList>
    </citation>
    <scope>NUCLEOTIDE SEQUENCE [LARGE SCALE GENOMIC DNA]</scope>
    <source>
        <strain evidence="2">DM0001</strain>
        <tissue evidence="2">Muscle</tissue>
    </source>
</reference>
<feature type="coiled-coil region" evidence="1">
    <location>
        <begin position="57"/>
        <end position="94"/>
    </location>
</feature>